<evidence type="ECO:0000259" key="1">
    <source>
        <dbReference type="Pfam" id="PF00668"/>
    </source>
</evidence>
<organism evidence="2 3">
    <name type="scientific">Actinocrispum wychmicini</name>
    <dbReference type="NCBI Taxonomy" id="1213861"/>
    <lineage>
        <taxon>Bacteria</taxon>
        <taxon>Bacillati</taxon>
        <taxon>Actinomycetota</taxon>
        <taxon>Actinomycetes</taxon>
        <taxon>Pseudonocardiales</taxon>
        <taxon>Pseudonocardiaceae</taxon>
        <taxon>Actinocrispum</taxon>
    </lineage>
</organism>
<gene>
    <name evidence="2" type="ORF">EV192_104153</name>
</gene>
<comment type="caution">
    <text evidence="2">The sequence shown here is derived from an EMBL/GenBank/DDBJ whole genome shotgun (WGS) entry which is preliminary data.</text>
</comment>
<dbReference type="Gene3D" id="3.30.559.10">
    <property type="entry name" value="Chloramphenicol acetyltransferase-like domain"/>
    <property type="match status" value="1"/>
</dbReference>
<keyword evidence="3" id="KW-1185">Reference proteome</keyword>
<name>A0A4R2JL64_9PSEU</name>
<sequence length="407" mass="45830">MRYDAVVRTVDYVWKKHDALRATFRQGETGWEQYIPCASENFRLDRASLRDLPPSEREAAVRRIAIDAASTLDIHSSMVRFVVVENIGEQEGEKELLICVHHLVCDLQSISVLCSDIATVARQIMRDMQVATPKAYPYRDAAEIINSYASSPGLRVELDQWTKLPWQDLTPLPQADFGKTPTIVPRKLTATKSFNKTSKSRALPEAFSGSMAVLGMALTSYFGGPVATELVHNGRSLQQRNPHARHSRQDILQLRDWILPRTVINTVGWFALSGTVILPSANRAYRALLESSLHAMPNLGAGYGILRHIGAPEVFDEMLIAKGRTPGVWTNYTTMSAYHSEFRTPFEWKFVDGGIDCFFRGTPLTLRVQEHSDRRRVAVTWDVKLHGEDAGYQILDLIRRSTESQSC</sequence>
<dbReference type="GO" id="GO:0003824">
    <property type="term" value="F:catalytic activity"/>
    <property type="evidence" value="ECO:0007669"/>
    <property type="project" value="InterPro"/>
</dbReference>
<dbReference type="SUPFAM" id="SSF52777">
    <property type="entry name" value="CoA-dependent acyltransferases"/>
    <property type="match status" value="1"/>
</dbReference>
<proteinExistence type="predicted"/>
<dbReference type="Pfam" id="PF00668">
    <property type="entry name" value="Condensation"/>
    <property type="match status" value="1"/>
</dbReference>
<dbReference type="GO" id="GO:0008610">
    <property type="term" value="P:lipid biosynthetic process"/>
    <property type="evidence" value="ECO:0007669"/>
    <property type="project" value="UniProtKB-ARBA"/>
</dbReference>
<protein>
    <submittedName>
        <fullName evidence="2">Condensation domain-containing protein</fullName>
    </submittedName>
</protein>
<dbReference type="Proteomes" id="UP000295680">
    <property type="component" value="Unassembled WGS sequence"/>
</dbReference>
<dbReference type="InterPro" id="IPR023213">
    <property type="entry name" value="CAT-like_dom_sf"/>
</dbReference>
<reference evidence="2 3" key="1">
    <citation type="submission" date="2019-03" db="EMBL/GenBank/DDBJ databases">
        <title>Genomic Encyclopedia of Type Strains, Phase IV (KMG-IV): sequencing the most valuable type-strain genomes for metagenomic binning, comparative biology and taxonomic classification.</title>
        <authorList>
            <person name="Goeker M."/>
        </authorList>
    </citation>
    <scope>NUCLEOTIDE SEQUENCE [LARGE SCALE GENOMIC DNA]</scope>
    <source>
        <strain evidence="2 3">DSM 45934</strain>
    </source>
</reference>
<feature type="domain" description="Condensation" evidence="1">
    <location>
        <begin position="5"/>
        <end position="175"/>
    </location>
</feature>
<evidence type="ECO:0000313" key="3">
    <source>
        <dbReference type="Proteomes" id="UP000295680"/>
    </source>
</evidence>
<dbReference type="InterPro" id="IPR001242">
    <property type="entry name" value="Condensation_dom"/>
</dbReference>
<dbReference type="Gene3D" id="3.30.559.30">
    <property type="entry name" value="Nonribosomal peptide synthetase, condensation domain"/>
    <property type="match status" value="1"/>
</dbReference>
<evidence type="ECO:0000313" key="2">
    <source>
        <dbReference type="EMBL" id="TCO59312.1"/>
    </source>
</evidence>
<dbReference type="EMBL" id="SLWS01000004">
    <property type="protein sequence ID" value="TCO59312.1"/>
    <property type="molecule type" value="Genomic_DNA"/>
</dbReference>
<dbReference type="AlphaFoldDB" id="A0A4R2JL64"/>
<accession>A0A4R2JL64</accession>